<evidence type="ECO:0000313" key="1">
    <source>
        <dbReference type="EMBL" id="MCY0147043.1"/>
    </source>
</evidence>
<protein>
    <submittedName>
        <fullName evidence="1">Uncharacterized protein</fullName>
    </submittedName>
</protein>
<accession>A0ABT3Z5J6</accession>
<name>A0ABT3Z5J6_9HYPH</name>
<dbReference type="EMBL" id="JAOVZR010000001">
    <property type="protein sequence ID" value="MCY0147043.1"/>
    <property type="molecule type" value="Genomic_DNA"/>
</dbReference>
<comment type="caution">
    <text evidence="1">The sequence shown here is derived from an EMBL/GenBank/DDBJ whole genome shotgun (WGS) entry which is preliminary data.</text>
</comment>
<organism evidence="1 2">
    <name type="scientific">Hoeflea algicola</name>
    <dbReference type="NCBI Taxonomy" id="2983763"/>
    <lineage>
        <taxon>Bacteria</taxon>
        <taxon>Pseudomonadati</taxon>
        <taxon>Pseudomonadota</taxon>
        <taxon>Alphaproteobacteria</taxon>
        <taxon>Hyphomicrobiales</taxon>
        <taxon>Rhizobiaceae</taxon>
        <taxon>Hoeflea</taxon>
    </lineage>
</organism>
<proteinExistence type="predicted"/>
<keyword evidence="2" id="KW-1185">Reference proteome</keyword>
<reference evidence="1" key="1">
    <citation type="submission" date="2022-10" db="EMBL/GenBank/DDBJ databases">
        <title>Hoeflea sp. G2-23, isolated from marine algae.</title>
        <authorList>
            <person name="Kristyanto S."/>
            <person name="Kim J.M."/>
            <person name="Jeon C.O."/>
        </authorList>
    </citation>
    <scope>NUCLEOTIDE SEQUENCE</scope>
    <source>
        <strain evidence="1">G2-23</strain>
    </source>
</reference>
<sequence length="75" mass="7966">MTVATKPKPELLKLYKAPWHVSMDGIRDDNGVWIAAVANPDMQYQLVELANYAAGVAGISSHAKAPSVTTKAEGA</sequence>
<dbReference type="Proteomes" id="UP001073227">
    <property type="component" value="Unassembled WGS sequence"/>
</dbReference>
<dbReference type="RefSeq" id="WP_267652664.1">
    <property type="nucleotide sequence ID" value="NZ_JAOVZR010000001.1"/>
</dbReference>
<gene>
    <name evidence="1" type="ORF">OEG84_04740</name>
</gene>
<evidence type="ECO:0000313" key="2">
    <source>
        <dbReference type="Proteomes" id="UP001073227"/>
    </source>
</evidence>